<name>A0ABV7KX22_9PROT</name>
<feature type="domain" description="PRC-barrel" evidence="3">
    <location>
        <begin position="367"/>
        <end position="433"/>
    </location>
</feature>
<protein>
    <submittedName>
        <fullName evidence="4">PRC-barrel domain-containing protein</fullName>
    </submittedName>
</protein>
<comment type="caution">
    <text evidence="4">The sequence shown here is derived from an EMBL/GenBank/DDBJ whole genome shotgun (WGS) entry which is preliminary data.</text>
</comment>
<dbReference type="Proteomes" id="UP001595528">
    <property type="component" value="Unassembled WGS sequence"/>
</dbReference>
<dbReference type="SUPFAM" id="SSF50346">
    <property type="entry name" value="PRC-barrel domain"/>
    <property type="match status" value="1"/>
</dbReference>
<organism evidence="4 5">
    <name type="scientific">Marinibaculum pumilum</name>
    <dbReference type="NCBI Taxonomy" id="1766165"/>
    <lineage>
        <taxon>Bacteria</taxon>
        <taxon>Pseudomonadati</taxon>
        <taxon>Pseudomonadota</taxon>
        <taxon>Alphaproteobacteria</taxon>
        <taxon>Rhodospirillales</taxon>
        <taxon>Rhodospirillaceae</taxon>
        <taxon>Marinibaculum</taxon>
    </lineage>
</organism>
<feature type="compositionally biased region" description="Basic and acidic residues" evidence="1">
    <location>
        <begin position="312"/>
        <end position="328"/>
    </location>
</feature>
<dbReference type="RefSeq" id="WP_379898992.1">
    <property type="nucleotide sequence ID" value="NZ_JBHRTR010000017.1"/>
</dbReference>
<sequence>MRTRTTVMAMLAATALTVPGLAAAQQNDTTQGRDMSGMSEISCSEATSWMKRAVAQSEGLTAAERRQARQSLKAARDTDSRRECMQHVRAAHDVFAEVEAALILFDTDGKAFARTRDSGRTVTAAAGGGQIVVKQPEPQVSVETPDPQVTVDQKRPQVTVRQPKPEVVVRQQKPTINVQQPAPIVTVQQAQPDVTVNIPKPVVEIEMPEPDVDVASVEPQVRVRQPKPTIRFVRPEPEVVVQESEAQVEVDAARPQVKVSEASNVGADVTVDQAKPEVRFESGGDPNVDVEQGEAKVRVTGADEADVQVQQEKAEVRIQKTADSDRNMQRQQQSADAGERDRQQAEMRTERERVILVMQQHPMYGARVDEIVGDDVYSAEGEDVGDVERMAISGDRIYAIVGVGGILGLGDREVALPINRLAFADDRVTLPRLTEQDLESMPDIDMERYREIPMQRTLRQAYEAR</sequence>
<evidence type="ECO:0000256" key="1">
    <source>
        <dbReference type="SAM" id="MobiDB-lite"/>
    </source>
</evidence>
<feature type="region of interest" description="Disordered" evidence="1">
    <location>
        <begin position="311"/>
        <end position="348"/>
    </location>
</feature>
<evidence type="ECO:0000259" key="3">
    <source>
        <dbReference type="Pfam" id="PF05239"/>
    </source>
</evidence>
<keyword evidence="2" id="KW-0732">Signal</keyword>
<dbReference type="InterPro" id="IPR027275">
    <property type="entry name" value="PRC-brl_dom"/>
</dbReference>
<feature type="chain" id="PRO_5046752023" evidence="2">
    <location>
        <begin position="25"/>
        <end position="465"/>
    </location>
</feature>
<gene>
    <name evidence="4" type="ORF">ACFOGJ_06400</name>
</gene>
<accession>A0ABV7KX22</accession>
<evidence type="ECO:0000313" key="5">
    <source>
        <dbReference type="Proteomes" id="UP001595528"/>
    </source>
</evidence>
<evidence type="ECO:0000256" key="2">
    <source>
        <dbReference type="SAM" id="SignalP"/>
    </source>
</evidence>
<dbReference type="Pfam" id="PF05239">
    <property type="entry name" value="PRC"/>
    <property type="match status" value="1"/>
</dbReference>
<feature type="compositionally biased region" description="Basic and acidic residues" evidence="1">
    <location>
        <begin position="337"/>
        <end position="348"/>
    </location>
</feature>
<feature type="signal peptide" evidence="2">
    <location>
        <begin position="1"/>
        <end position="24"/>
    </location>
</feature>
<dbReference type="Gene3D" id="2.30.30.240">
    <property type="entry name" value="PRC-barrel domain"/>
    <property type="match status" value="1"/>
</dbReference>
<dbReference type="EMBL" id="JBHRTR010000017">
    <property type="protein sequence ID" value="MFC3226850.1"/>
    <property type="molecule type" value="Genomic_DNA"/>
</dbReference>
<keyword evidence="5" id="KW-1185">Reference proteome</keyword>
<proteinExistence type="predicted"/>
<dbReference type="InterPro" id="IPR011033">
    <property type="entry name" value="PRC_barrel-like_sf"/>
</dbReference>
<reference evidence="5" key="1">
    <citation type="journal article" date="2019" name="Int. J. Syst. Evol. Microbiol.">
        <title>The Global Catalogue of Microorganisms (GCM) 10K type strain sequencing project: providing services to taxonomists for standard genome sequencing and annotation.</title>
        <authorList>
            <consortium name="The Broad Institute Genomics Platform"/>
            <consortium name="The Broad Institute Genome Sequencing Center for Infectious Disease"/>
            <person name="Wu L."/>
            <person name="Ma J."/>
        </authorList>
    </citation>
    <scope>NUCLEOTIDE SEQUENCE [LARGE SCALE GENOMIC DNA]</scope>
    <source>
        <strain evidence="5">KCTC 42964</strain>
    </source>
</reference>
<evidence type="ECO:0000313" key="4">
    <source>
        <dbReference type="EMBL" id="MFC3226850.1"/>
    </source>
</evidence>